<organism evidence="2 3">
    <name type="scientific">Epidermidibacterium keratini</name>
    <dbReference type="NCBI Taxonomy" id="1891644"/>
    <lineage>
        <taxon>Bacteria</taxon>
        <taxon>Bacillati</taxon>
        <taxon>Actinomycetota</taxon>
        <taxon>Actinomycetes</taxon>
        <taxon>Sporichthyales</taxon>
        <taxon>Sporichthyaceae</taxon>
        <taxon>Epidermidibacterium</taxon>
    </lineage>
</organism>
<feature type="region of interest" description="Disordered" evidence="1">
    <location>
        <begin position="40"/>
        <end position="114"/>
    </location>
</feature>
<dbReference type="EMBL" id="CP047156">
    <property type="protein sequence ID" value="QHB99421.1"/>
    <property type="molecule type" value="Genomic_DNA"/>
</dbReference>
<accession>A0A7L4YK08</accession>
<dbReference type="InterPro" id="IPR006311">
    <property type="entry name" value="TAT_signal"/>
</dbReference>
<sequence>MSERDSAQHDRPDQLDRRTAVRRAATVVGLGAGALALPGLTRSAEAKPGDAVRAGATVEAGDGQTAIQSSGTDATLRTENTRSSSGPAGDAVDLIGPQVQLGGPVPSGSRPQLPDLRLVGAGTLAGSGGVVVYGAEIGTDAPLPAQVHTSAVGNLMRPVDYTLGAVFDSATLTPEVRGSFPQGSFDAAGRLVAGVRIGVDLRALIDTRKFPTAAAASVSITVSAADTSGTLSAHRDASRAGAVPVVSFTVIPAEATATGQPFAIAATGGGVLPLDRDDKLWVSSSATAHVRVQVAAVVVPEAACLVEPAKPADGLSAQQKRRALQRQATRELLATYPDPDVD</sequence>
<dbReference type="RefSeq" id="WP_159542911.1">
    <property type="nucleotide sequence ID" value="NZ_CP047156.1"/>
</dbReference>
<dbReference type="InParanoid" id="A0A7L4YK08"/>
<evidence type="ECO:0000313" key="3">
    <source>
        <dbReference type="Proteomes" id="UP000463857"/>
    </source>
</evidence>
<proteinExistence type="predicted"/>
<dbReference type="AlphaFoldDB" id="A0A7L4YK08"/>
<protein>
    <submittedName>
        <fullName evidence="2">Uncharacterized protein</fullName>
    </submittedName>
</protein>
<feature type="compositionally biased region" description="Polar residues" evidence="1">
    <location>
        <begin position="65"/>
        <end position="86"/>
    </location>
</feature>
<dbReference type="KEGG" id="eke:EK0264_03405"/>
<dbReference type="Proteomes" id="UP000463857">
    <property type="component" value="Chromosome"/>
</dbReference>
<name>A0A7L4YK08_9ACTN</name>
<evidence type="ECO:0000256" key="1">
    <source>
        <dbReference type="SAM" id="MobiDB-lite"/>
    </source>
</evidence>
<gene>
    <name evidence="2" type="ORF">EK0264_03405</name>
</gene>
<keyword evidence="3" id="KW-1185">Reference proteome</keyword>
<feature type="region of interest" description="Disordered" evidence="1">
    <location>
        <begin position="1"/>
        <end position="20"/>
    </location>
</feature>
<dbReference type="PROSITE" id="PS51318">
    <property type="entry name" value="TAT"/>
    <property type="match status" value="1"/>
</dbReference>
<evidence type="ECO:0000313" key="2">
    <source>
        <dbReference type="EMBL" id="QHB99421.1"/>
    </source>
</evidence>
<reference evidence="2 3" key="1">
    <citation type="journal article" date="2018" name="Int. J. Syst. Evol. Microbiol.">
        <title>Epidermidibacterium keratini gen. nov., sp. nov., a member of the family Sporichthyaceae, isolated from keratin epidermis.</title>
        <authorList>
            <person name="Lee D.G."/>
            <person name="Trujillo M.E."/>
            <person name="Kang S."/>
            <person name="Nam J.J."/>
            <person name="Kim Y.J."/>
        </authorList>
    </citation>
    <scope>NUCLEOTIDE SEQUENCE [LARGE SCALE GENOMIC DNA]</scope>
    <source>
        <strain evidence="2 3">EPI-7</strain>
    </source>
</reference>
<feature type="compositionally biased region" description="Basic and acidic residues" evidence="1">
    <location>
        <begin position="1"/>
        <end position="19"/>
    </location>
</feature>
<dbReference type="OrthoDB" id="5182947at2"/>